<dbReference type="Gene3D" id="1.10.3720.10">
    <property type="entry name" value="MetI-like"/>
    <property type="match status" value="1"/>
</dbReference>
<gene>
    <name evidence="11" type="ORF">BBL17_014660</name>
</gene>
<accession>A0ABW9THK8</accession>
<keyword evidence="8 9" id="KW-0472">Membrane</keyword>
<feature type="transmembrane region" description="Helical" evidence="9">
    <location>
        <begin position="220"/>
        <end position="244"/>
    </location>
</feature>
<sequence>MSKLDDVPRWIARASDGPGAAGLERPFAKSMRSLNLSFAIGLAILAVMALLAIAAPWLRPGDPQGMAGQPLLWPLADSAHPLGTDQLGRDILAGVLHGARISLTIGVAAAAISLAVGVAVGATAGYFGGLIDDLIVRFIEIFQTIPSFVTLMVLVAIATPSIETVIIGIALTSWETIARIVRSEFRALRERDFTQAARSVGYGHFRIILREIFPNALPPIIVSTSVMVASAILTESALSFMGLGDSNVVTWGSMIGDGRNLVRTAWYISAIPGAFIVLTVLALNLIGDGLNEILDPRRK</sequence>
<protein>
    <submittedName>
        <fullName evidence="11">ABC transporter permease subunit</fullName>
    </submittedName>
</protein>
<evidence type="ECO:0000256" key="2">
    <source>
        <dbReference type="ARBA" id="ARBA00022448"/>
    </source>
</evidence>
<feature type="domain" description="ABC transmembrane type-1" evidence="10">
    <location>
        <begin position="99"/>
        <end position="287"/>
    </location>
</feature>
<evidence type="ECO:0000256" key="3">
    <source>
        <dbReference type="ARBA" id="ARBA00022475"/>
    </source>
</evidence>
<keyword evidence="6" id="KW-0653">Protein transport</keyword>
<comment type="similarity">
    <text evidence="9">Belongs to the binding-protein-dependent transport system permease family.</text>
</comment>
<dbReference type="InterPro" id="IPR050366">
    <property type="entry name" value="BP-dependent_transpt_permease"/>
</dbReference>
<evidence type="ECO:0000259" key="10">
    <source>
        <dbReference type="PROSITE" id="PS50928"/>
    </source>
</evidence>
<keyword evidence="2 9" id="KW-0813">Transport</keyword>
<evidence type="ECO:0000256" key="7">
    <source>
        <dbReference type="ARBA" id="ARBA00022989"/>
    </source>
</evidence>
<evidence type="ECO:0000256" key="1">
    <source>
        <dbReference type="ARBA" id="ARBA00004651"/>
    </source>
</evidence>
<evidence type="ECO:0000256" key="6">
    <source>
        <dbReference type="ARBA" id="ARBA00022927"/>
    </source>
</evidence>
<keyword evidence="12" id="KW-1185">Reference proteome</keyword>
<feature type="transmembrane region" description="Helical" evidence="9">
    <location>
        <begin position="34"/>
        <end position="58"/>
    </location>
</feature>
<dbReference type="Pfam" id="PF00528">
    <property type="entry name" value="BPD_transp_1"/>
    <property type="match status" value="1"/>
</dbReference>
<name>A0ABW9THK8_AGRVI</name>
<dbReference type="EMBL" id="MBFE02000009">
    <property type="protein sequence ID" value="MUO43024.1"/>
    <property type="molecule type" value="Genomic_DNA"/>
</dbReference>
<reference evidence="11" key="1">
    <citation type="submission" date="2019-11" db="EMBL/GenBank/DDBJ databases">
        <title>Whole-genome sequencing of Allorhizobium vitis.</title>
        <authorList>
            <person name="Gan H.M."/>
            <person name="Savka M.A."/>
        </authorList>
    </citation>
    <scope>NUCLEOTIDE SEQUENCE [LARGE SCALE GENOMIC DNA]</scope>
    <source>
        <strain evidence="11">T1/7</strain>
    </source>
</reference>
<evidence type="ECO:0000313" key="12">
    <source>
        <dbReference type="Proteomes" id="UP000179454"/>
    </source>
</evidence>
<dbReference type="InterPro" id="IPR035906">
    <property type="entry name" value="MetI-like_sf"/>
</dbReference>
<dbReference type="PANTHER" id="PTHR43386">
    <property type="entry name" value="OLIGOPEPTIDE TRANSPORT SYSTEM PERMEASE PROTEIN APPC"/>
    <property type="match status" value="1"/>
</dbReference>
<dbReference type="CDD" id="cd06261">
    <property type="entry name" value="TM_PBP2"/>
    <property type="match status" value="1"/>
</dbReference>
<evidence type="ECO:0000256" key="5">
    <source>
        <dbReference type="ARBA" id="ARBA00022856"/>
    </source>
</evidence>
<evidence type="ECO:0000256" key="4">
    <source>
        <dbReference type="ARBA" id="ARBA00022692"/>
    </source>
</evidence>
<feature type="transmembrane region" description="Helical" evidence="9">
    <location>
        <begin position="264"/>
        <end position="287"/>
    </location>
</feature>
<keyword evidence="3" id="KW-1003">Cell membrane</keyword>
<evidence type="ECO:0000256" key="8">
    <source>
        <dbReference type="ARBA" id="ARBA00023136"/>
    </source>
</evidence>
<evidence type="ECO:0000256" key="9">
    <source>
        <dbReference type="RuleBase" id="RU363032"/>
    </source>
</evidence>
<dbReference type="RefSeq" id="WP_081358861.1">
    <property type="nucleotide sequence ID" value="NZ_MBFE02000009.1"/>
</dbReference>
<proteinExistence type="inferred from homology"/>
<organism evidence="11 12">
    <name type="scientific">Agrobacterium vitis</name>
    <name type="common">Rhizobium vitis</name>
    <dbReference type="NCBI Taxonomy" id="373"/>
    <lineage>
        <taxon>Bacteria</taxon>
        <taxon>Pseudomonadati</taxon>
        <taxon>Pseudomonadota</taxon>
        <taxon>Alphaproteobacteria</taxon>
        <taxon>Hyphomicrobiales</taxon>
        <taxon>Rhizobiaceae</taxon>
        <taxon>Rhizobium/Agrobacterium group</taxon>
        <taxon>Agrobacterium</taxon>
    </lineage>
</organism>
<keyword evidence="7 9" id="KW-1133">Transmembrane helix</keyword>
<feature type="transmembrane region" description="Helical" evidence="9">
    <location>
        <begin position="101"/>
        <end position="127"/>
    </location>
</feature>
<dbReference type="InterPro" id="IPR000515">
    <property type="entry name" value="MetI-like"/>
</dbReference>
<comment type="subcellular location">
    <subcellularLocation>
        <location evidence="1 9">Cell membrane</location>
        <topology evidence="1 9">Multi-pass membrane protein</topology>
    </subcellularLocation>
</comment>
<keyword evidence="5" id="KW-0571">Peptide transport</keyword>
<comment type="caution">
    <text evidence="11">The sequence shown here is derived from an EMBL/GenBank/DDBJ whole genome shotgun (WGS) entry which is preliminary data.</text>
</comment>
<keyword evidence="4 9" id="KW-0812">Transmembrane</keyword>
<dbReference type="Proteomes" id="UP000179454">
    <property type="component" value="Unassembled WGS sequence"/>
</dbReference>
<dbReference type="PANTHER" id="PTHR43386:SF1">
    <property type="entry name" value="D,D-DIPEPTIDE TRANSPORT SYSTEM PERMEASE PROTEIN DDPC-RELATED"/>
    <property type="match status" value="1"/>
</dbReference>
<dbReference type="PROSITE" id="PS50928">
    <property type="entry name" value="ABC_TM1"/>
    <property type="match status" value="1"/>
</dbReference>
<dbReference type="SUPFAM" id="SSF161098">
    <property type="entry name" value="MetI-like"/>
    <property type="match status" value="1"/>
</dbReference>
<evidence type="ECO:0000313" key="11">
    <source>
        <dbReference type="EMBL" id="MUO43024.1"/>
    </source>
</evidence>